<dbReference type="GeneID" id="92929447"/>
<dbReference type="EMBL" id="DNWC01000166">
    <property type="protein sequence ID" value="HBJ09944.1"/>
    <property type="molecule type" value="Genomic_DNA"/>
</dbReference>
<evidence type="ECO:0000313" key="1">
    <source>
        <dbReference type="EMBL" id="HBJ09944.1"/>
    </source>
</evidence>
<sequence length="112" mass="13036">MLGFIVKHLGRTYKIGSLREQVSVIALINTHYFCIEGGCSDPFICSFQKLREGLEFEIEVTEFDDPSDPISEKNQIIEIDPEYRQMASDPDFGLDYKLEMFRRLESILKKDH</sequence>
<evidence type="ECO:0000313" key="2">
    <source>
        <dbReference type="Proteomes" id="UP000262954"/>
    </source>
</evidence>
<dbReference type="Proteomes" id="UP000262954">
    <property type="component" value="Unassembled WGS sequence"/>
</dbReference>
<proteinExistence type="predicted"/>
<comment type="caution">
    <text evidence="1">The sequence shown here is derived from an EMBL/GenBank/DDBJ whole genome shotgun (WGS) entry which is preliminary data.</text>
</comment>
<protein>
    <submittedName>
        <fullName evidence="1">Uncharacterized protein</fullName>
    </submittedName>
</protein>
<gene>
    <name evidence="1" type="ORF">DDY73_13185</name>
</gene>
<name>A0A354M605_9BACT</name>
<organism evidence="1 2">
    <name type="scientific">Coprobacter fastidiosus</name>
    <dbReference type="NCBI Taxonomy" id="1099853"/>
    <lineage>
        <taxon>Bacteria</taxon>
        <taxon>Pseudomonadati</taxon>
        <taxon>Bacteroidota</taxon>
        <taxon>Bacteroidia</taxon>
        <taxon>Bacteroidales</taxon>
        <taxon>Barnesiellaceae</taxon>
        <taxon>Coprobacter</taxon>
    </lineage>
</organism>
<dbReference type="AlphaFoldDB" id="A0A354M605"/>
<dbReference type="RefSeq" id="WP_022600781.1">
    <property type="nucleotide sequence ID" value="NZ_AP028032.1"/>
</dbReference>
<accession>A0A354M605</accession>
<reference evidence="1 2" key="1">
    <citation type="journal article" date="2018" name="Nat. Biotechnol.">
        <title>A standardized bacterial taxonomy based on genome phylogeny substantially revises the tree of life.</title>
        <authorList>
            <person name="Parks D.H."/>
            <person name="Chuvochina M."/>
            <person name="Waite D.W."/>
            <person name="Rinke C."/>
            <person name="Skarshewski A."/>
            <person name="Chaumeil P.A."/>
            <person name="Hugenholtz P."/>
        </authorList>
    </citation>
    <scope>NUCLEOTIDE SEQUENCE [LARGE SCALE GENOMIC DNA]</scope>
    <source>
        <strain evidence="1">UBA11482</strain>
    </source>
</reference>